<keyword evidence="3" id="KW-1185">Reference proteome</keyword>
<dbReference type="Proteomes" id="UP001138500">
    <property type="component" value="Unassembled WGS sequence"/>
</dbReference>
<keyword evidence="1" id="KW-1133">Transmembrane helix</keyword>
<keyword evidence="1" id="KW-0812">Transmembrane</keyword>
<proteinExistence type="predicted"/>
<feature type="transmembrane region" description="Helical" evidence="1">
    <location>
        <begin position="30"/>
        <end position="53"/>
    </location>
</feature>
<organism evidence="2 3">
    <name type="scientific">Teratosphaeria destructans</name>
    <dbReference type="NCBI Taxonomy" id="418781"/>
    <lineage>
        <taxon>Eukaryota</taxon>
        <taxon>Fungi</taxon>
        <taxon>Dikarya</taxon>
        <taxon>Ascomycota</taxon>
        <taxon>Pezizomycotina</taxon>
        <taxon>Dothideomycetes</taxon>
        <taxon>Dothideomycetidae</taxon>
        <taxon>Mycosphaerellales</taxon>
        <taxon>Teratosphaeriaceae</taxon>
        <taxon>Teratosphaeria</taxon>
    </lineage>
</organism>
<evidence type="ECO:0000313" key="2">
    <source>
        <dbReference type="EMBL" id="KAH9809752.1"/>
    </source>
</evidence>
<dbReference type="EMBL" id="RIBY02002545">
    <property type="protein sequence ID" value="KAH9809752.1"/>
    <property type="molecule type" value="Genomic_DNA"/>
</dbReference>
<keyword evidence="1" id="KW-0472">Membrane</keyword>
<reference evidence="2 3" key="1">
    <citation type="journal article" date="2018" name="IMA Fungus">
        <title>IMA Genome-F 10: Nine draft genome sequences of Claviceps purpurea s.lat., including C. arundinis, C. humidiphila, and C. cf. spartinae, pseudomolecules for the pitch canker pathogen Fusarium circinatum, draft genome of Davidsoniella eucalypti, Grosmannia galeiformis, Quambalaria eucalypti, and Teratosphaeria destructans.</title>
        <authorList>
            <person name="Wingfield B.D."/>
            <person name="Liu M."/>
            <person name="Nguyen H.D."/>
            <person name="Lane F.A."/>
            <person name="Morgan S.W."/>
            <person name="De Vos L."/>
            <person name="Wilken P.M."/>
            <person name="Duong T.A."/>
            <person name="Aylward J."/>
            <person name="Coetzee M.P."/>
            <person name="Dadej K."/>
            <person name="De Beer Z.W."/>
            <person name="Findlay W."/>
            <person name="Havenga M."/>
            <person name="Kolarik M."/>
            <person name="Menzies J.G."/>
            <person name="Naidoo K."/>
            <person name="Pochopski O."/>
            <person name="Shoukouhi P."/>
            <person name="Santana Q.C."/>
            <person name="Seifert K.A."/>
            <person name="Soal N."/>
            <person name="Steenkamp E.T."/>
            <person name="Tatham C.T."/>
            <person name="van der Nest M.A."/>
            <person name="Wingfield M.J."/>
        </authorList>
    </citation>
    <scope>NUCLEOTIDE SEQUENCE [LARGE SCALE GENOMIC DNA]</scope>
    <source>
        <strain evidence="2">CMW44962</strain>
    </source>
</reference>
<reference evidence="2 3" key="2">
    <citation type="journal article" date="2021" name="Curr. Genet.">
        <title>Genetic response to nitrogen starvation in the aggressive Eucalyptus foliar pathogen Teratosphaeria destructans.</title>
        <authorList>
            <person name="Havenga M."/>
            <person name="Wingfield B.D."/>
            <person name="Wingfield M.J."/>
            <person name="Dreyer L.L."/>
            <person name="Roets F."/>
            <person name="Aylward J."/>
        </authorList>
    </citation>
    <scope>NUCLEOTIDE SEQUENCE [LARGE SCALE GENOMIC DNA]</scope>
    <source>
        <strain evidence="2">CMW44962</strain>
    </source>
</reference>
<dbReference type="AlphaFoldDB" id="A0A9W7SI50"/>
<protein>
    <submittedName>
        <fullName evidence="2">Uncharacterized protein</fullName>
    </submittedName>
</protein>
<evidence type="ECO:0000313" key="3">
    <source>
        <dbReference type="Proteomes" id="UP001138500"/>
    </source>
</evidence>
<comment type="caution">
    <text evidence="2">The sequence shown here is derived from an EMBL/GenBank/DDBJ whole genome shotgun (WGS) entry which is preliminary data.</text>
</comment>
<evidence type="ECO:0000256" key="1">
    <source>
        <dbReference type="SAM" id="Phobius"/>
    </source>
</evidence>
<sequence>MAQKTGKQSQIVCVGADVDDAEHRSCRTKLATTAVVAAEALAGIILLLAHVAVWSRAIDRMIADAEGLS</sequence>
<accession>A0A9W7SI50</accession>
<name>A0A9W7SI50_9PEZI</name>
<gene>
    <name evidence="2" type="ORF">Tdes44962_MAKER06086</name>
</gene>